<evidence type="ECO:0000313" key="4">
    <source>
        <dbReference type="Proteomes" id="UP001213972"/>
    </source>
</evidence>
<reference evidence="3" key="1">
    <citation type="submission" date="2023-03" db="EMBL/GenBank/DDBJ databases">
        <title>Andean soil-derived lignocellulolytic bacterial consortium as a source of novel taxa and putative plastic-active enzymes.</title>
        <authorList>
            <person name="Diaz-Garcia L."/>
            <person name="Chuvochina M."/>
            <person name="Feuerriegel G."/>
            <person name="Bunk B."/>
            <person name="Sproer C."/>
            <person name="Streit W.R."/>
            <person name="Rodriguez L.M."/>
            <person name="Overmann J."/>
            <person name="Jimenez D.J."/>
        </authorList>
    </citation>
    <scope>NUCLEOTIDE SEQUENCE</scope>
    <source>
        <strain evidence="3">MAG 4610</strain>
    </source>
</reference>
<accession>A0AAJ5W099</accession>
<organism evidence="3 4">
    <name type="scientific">Candidatus Microbacterium phytovorans</name>
    <dbReference type="NCBI Taxonomy" id="3121374"/>
    <lineage>
        <taxon>Bacteria</taxon>
        <taxon>Bacillati</taxon>
        <taxon>Actinomycetota</taxon>
        <taxon>Actinomycetes</taxon>
        <taxon>Micrococcales</taxon>
        <taxon>Microbacteriaceae</taxon>
        <taxon>Microbacterium</taxon>
    </lineage>
</organism>
<feature type="transmembrane region" description="Helical" evidence="2">
    <location>
        <begin position="83"/>
        <end position="100"/>
    </location>
</feature>
<sequence>MNLFAVIAVDLVAIVVLAFGVYYPRHRRRDLAVAFVGVNVGVLAVSMVLADTTVGAGLGLGLFGVLSIIRLRSREIEQSEMAYYLAALALGLVAGLSTTITWTTAGIMLLVVGVLAVVDSPALLRRSREQTLVLDRAYPDEADARIAVEALLHAPVHRLTIRNLDFVSDTTTVDIRYSARPDSGSRRGAAAASPAHESIAQVTR</sequence>
<keyword evidence="2" id="KW-0472">Membrane</keyword>
<feature type="transmembrane region" description="Helical" evidence="2">
    <location>
        <begin position="31"/>
        <end position="48"/>
    </location>
</feature>
<dbReference type="AlphaFoldDB" id="A0AAJ5W099"/>
<feature type="transmembrane region" description="Helical" evidence="2">
    <location>
        <begin position="6"/>
        <end position="24"/>
    </location>
</feature>
<feature type="transmembrane region" description="Helical" evidence="2">
    <location>
        <begin position="54"/>
        <end position="71"/>
    </location>
</feature>
<name>A0AAJ5W099_9MICO</name>
<protein>
    <submittedName>
        <fullName evidence="3">DUF4956 domain-containing protein</fullName>
    </submittedName>
</protein>
<gene>
    <name evidence="3" type="ORF">P0Y48_09340</name>
</gene>
<evidence type="ECO:0000256" key="1">
    <source>
        <dbReference type="SAM" id="MobiDB-lite"/>
    </source>
</evidence>
<dbReference type="Proteomes" id="UP001213972">
    <property type="component" value="Chromosome"/>
</dbReference>
<keyword evidence="2" id="KW-1133">Transmembrane helix</keyword>
<dbReference type="Pfam" id="PF16316">
    <property type="entry name" value="DUF4956"/>
    <property type="match status" value="1"/>
</dbReference>
<dbReference type="EMBL" id="CP119321">
    <property type="protein sequence ID" value="WEK12674.1"/>
    <property type="molecule type" value="Genomic_DNA"/>
</dbReference>
<evidence type="ECO:0000313" key="3">
    <source>
        <dbReference type="EMBL" id="WEK12674.1"/>
    </source>
</evidence>
<feature type="region of interest" description="Disordered" evidence="1">
    <location>
        <begin position="178"/>
        <end position="204"/>
    </location>
</feature>
<proteinExistence type="predicted"/>
<evidence type="ECO:0000256" key="2">
    <source>
        <dbReference type="SAM" id="Phobius"/>
    </source>
</evidence>
<dbReference type="InterPro" id="IPR032531">
    <property type="entry name" value="DUF4956"/>
</dbReference>
<feature type="compositionally biased region" description="Low complexity" evidence="1">
    <location>
        <begin position="186"/>
        <end position="195"/>
    </location>
</feature>
<keyword evidence="2" id="KW-0812">Transmembrane</keyword>